<protein>
    <submittedName>
        <fullName evidence="3">Alpha/beta fold hydrolase</fullName>
    </submittedName>
</protein>
<dbReference type="Gene3D" id="1.20.1290.10">
    <property type="entry name" value="AhpD-like"/>
    <property type="match status" value="1"/>
</dbReference>
<dbReference type="GO" id="GO:0016787">
    <property type="term" value="F:hydrolase activity"/>
    <property type="evidence" value="ECO:0007669"/>
    <property type="project" value="UniProtKB-KW"/>
</dbReference>
<evidence type="ECO:0000259" key="2">
    <source>
        <dbReference type="Pfam" id="PF02627"/>
    </source>
</evidence>
<dbReference type="InterPro" id="IPR000073">
    <property type="entry name" value="AB_hydrolase_1"/>
</dbReference>
<dbReference type="PANTHER" id="PTHR33570:SF2">
    <property type="entry name" value="CARBOXYMUCONOLACTONE DECARBOXYLASE-LIKE DOMAIN-CONTAINING PROTEIN"/>
    <property type="match status" value="1"/>
</dbReference>
<reference evidence="3 4" key="1">
    <citation type="submission" date="2024-03" db="EMBL/GenBank/DDBJ databases">
        <title>YIM 134122 draft genome.</title>
        <authorList>
            <person name="Zuo S."/>
            <person name="Xiong L."/>
        </authorList>
    </citation>
    <scope>NUCLEOTIDE SEQUENCE [LARGE SCALE GENOMIC DNA]</scope>
    <source>
        <strain evidence="3 4">YIM 134122</strain>
    </source>
</reference>
<dbReference type="PANTHER" id="PTHR33570">
    <property type="entry name" value="4-CARBOXYMUCONOLACTONE DECARBOXYLASE FAMILY PROTEIN"/>
    <property type="match status" value="1"/>
</dbReference>
<evidence type="ECO:0000313" key="4">
    <source>
        <dbReference type="Proteomes" id="UP001425155"/>
    </source>
</evidence>
<dbReference type="SUPFAM" id="SSF53474">
    <property type="entry name" value="alpha/beta-Hydrolases"/>
    <property type="match status" value="1"/>
</dbReference>
<dbReference type="EMBL" id="JBCLVG010000003">
    <property type="protein sequence ID" value="MEN1947720.1"/>
    <property type="molecule type" value="Genomic_DNA"/>
</dbReference>
<dbReference type="InterPro" id="IPR029032">
    <property type="entry name" value="AhpD-like"/>
</dbReference>
<sequence>MTIPRLLGSITPAADTATSSGLLVLLPSLGTTTAVWDGVVAEVAHALPTLRILRIDLPGHGASPAAGSPFTIAELAEATLRLVDEAGGGRFHVAGLSLGGAVALELAASHPERLLTMASFCSGSRIGDPAGWAERAAQVRASGTASVVTGSAARWYAPGHLESDPSGPGARGLGTLIDVDDESYALCTDALANFDRTPSLPEIVVPALVVSGEYDLVTTTESMHAFADALPSAYFAEIAGAAHLAPLEKPVASAALLLELIEQHTPTDVRASGMAVRRSVLGDAHVDAATAAVTAETAPFQDFITRYAWGEIWARPELSRRERSIATLASLVTGGHDAEIRMHVRAAIRNGLSRAEIAEVILHTALYAGLPAANAASTVMREVFAESTTPGEPTHG</sequence>
<dbReference type="InterPro" id="IPR003779">
    <property type="entry name" value="CMD-like"/>
</dbReference>
<name>A0ABU9W6V4_9MICO</name>
<gene>
    <name evidence="3" type="ORF">WJX64_14275</name>
</gene>
<feature type="domain" description="Carboxymuconolactone decarboxylase-like" evidence="2">
    <location>
        <begin position="299"/>
        <end position="381"/>
    </location>
</feature>
<evidence type="ECO:0000259" key="1">
    <source>
        <dbReference type="Pfam" id="PF00561"/>
    </source>
</evidence>
<dbReference type="Gene3D" id="3.40.50.1820">
    <property type="entry name" value="alpha/beta hydrolase"/>
    <property type="match status" value="1"/>
</dbReference>
<evidence type="ECO:0000313" key="3">
    <source>
        <dbReference type="EMBL" id="MEN1947720.1"/>
    </source>
</evidence>
<keyword evidence="4" id="KW-1185">Reference proteome</keyword>
<dbReference type="Pfam" id="PF00561">
    <property type="entry name" value="Abhydrolase_1"/>
    <property type="match status" value="1"/>
</dbReference>
<dbReference type="Proteomes" id="UP001425155">
    <property type="component" value="Unassembled WGS sequence"/>
</dbReference>
<dbReference type="InterPro" id="IPR029058">
    <property type="entry name" value="AB_hydrolase_fold"/>
</dbReference>
<dbReference type="PRINTS" id="PR00111">
    <property type="entry name" value="ABHYDROLASE"/>
</dbReference>
<feature type="domain" description="AB hydrolase-1" evidence="1">
    <location>
        <begin position="22"/>
        <end position="250"/>
    </location>
</feature>
<accession>A0ABU9W6V4</accession>
<proteinExistence type="predicted"/>
<dbReference type="RefSeq" id="WP_342115260.1">
    <property type="nucleotide sequence ID" value="NZ_JBCAUN010000003.1"/>
</dbReference>
<keyword evidence="3" id="KW-0378">Hydrolase</keyword>
<dbReference type="InterPro" id="IPR052512">
    <property type="entry name" value="4CMD/NDH-1_regulator"/>
</dbReference>
<dbReference type="Pfam" id="PF02627">
    <property type="entry name" value="CMD"/>
    <property type="match status" value="1"/>
</dbReference>
<organism evidence="3 4">
    <name type="scientific">Leifsonia stereocauli</name>
    <dbReference type="NCBI Taxonomy" id="3134136"/>
    <lineage>
        <taxon>Bacteria</taxon>
        <taxon>Bacillati</taxon>
        <taxon>Actinomycetota</taxon>
        <taxon>Actinomycetes</taxon>
        <taxon>Micrococcales</taxon>
        <taxon>Microbacteriaceae</taxon>
        <taxon>Leifsonia</taxon>
    </lineage>
</organism>
<comment type="caution">
    <text evidence="3">The sequence shown here is derived from an EMBL/GenBank/DDBJ whole genome shotgun (WGS) entry which is preliminary data.</text>
</comment>
<dbReference type="SUPFAM" id="SSF69118">
    <property type="entry name" value="AhpD-like"/>
    <property type="match status" value="1"/>
</dbReference>